<dbReference type="AlphaFoldDB" id="A0A7W1WRL2"/>
<sequence>MRFIAAIGWKIVRFLFSAFVMPKISKWVRTRGLAFIKSLVAPVQR</sequence>
<dbReference type="EMBL" id="JACEIQ010000009">
    <property type="protein sequence ID" value="MBA4494781.1"/>
    <property type="molecule type" value="Genomic_DNA"/>
</dbReference>
<accession>A0A7W1WRL2</accession>
<keyword evidence="2" id="KW-1185">Reference proteome</keyword>
<gene>
    <name evidence="1" type="ORF">H1191_10735</name>
</gene>
<dbReference type="Proteomes" id="UP000535491">
    <property type="component" value="Unassembled WGS sequence"/>
</dbReference>
<organism evidence="1 2">
    <name type="scientific">Paenactinomyces guangxiensis</name>
    <dbReference type="NCBI Taxonomy" id="1490290"/>
    <lineage>
        <taxon>Bacteria</taxon>
        <taxon>Bacillati</taxon>
        <taxon>Bacillota</taxon>
        <taxon>Bacilli</taxon>
        <taxon>Bacillales</taxon>
        <taxon>Thermoactinomycetaceae</taxon>
        <taxon>Paenactinomyces</taxon>
    </lineage>
</organism>
<dbReference type="RefSeq" id="WP_181752014.1">
    <property type="nucleotide sequence ID" value="NZ_JACEIQ010000009.1"/>
</dbReference>
<name>A0A7W1WRL2_9BACL</name>
<reference evidence="1 2" key="1">
    <citation type="submission" date="2020-07" db="EMBL/GenBank/DDBJ databases">
        <authorList>
            <person name="Feng H."/>
        </authorList>
    </citation>
    <scope>NUCLEOTIDE SEQUENCE [LARGE SCALE GENOMIC DNA]</scope>
    <source>
        <strain evidence="2">s-10</strain>
    </source>
</reference>
<evidence type="ECO:0000313" key="2">
    <source>
        <dbReference type="Proteomes" id="UP000535491"/>
    </source>
</evidence>
<protein>
    <submittedName>
        <fullName evidence="1">Uncharacterized protein</fullName>
    </submittedName>
</protein>
<evidence type="ECO:0000313" key="1">
    <source>
        <dbReference type="EMBL" id="MBA4494781.1"/>
    </source>
</evidence>
<comment type="caution">
    <text evidence="1">The sequence shown here is derived from an EMBL/GenBank/DDBJ whole genome shotgun (WGS) entry which is preliminary data.</text>
</comment>
<proteinExistence type="predicted"/>